<reference evidence="6 7" key="1">
    <citation type="submission" date="2015-07" db="EMBL/GenBank/DDBJ databases">
        <authorList>
            <person name="Noorani M."/>
        </authorList>
    </citation>
    <scope>NUCLEOTIDE SEQUENCE [LARGE SCALE GENOMIC DNA]</scope>
    <source>
        <strain evidence="6 7">0788_9</strain>
    </source>
</reference>
<keyword evidence="4 5" id="KW-0663">Pyridoxal phosphate</keyword>
<evidence type="ECO:0000256" key="1">
    <source>
        <dbReference type="ARBA" id="ARBA00001933"/>
    </source>
</evidence>
<dbReference type="InterPro" id="IPR015421">
    <property type="entry name" value="PyrdxlP-dep_Trfase_major"/>
</dbReference>
<name>A0A0N0X8Q5_PSESX</name>
<dbReference type="PANTHER" id="PTHR11986">
    <property type="entry name" value="AMINOTRANSFERASE CLASS III"/>
    <property type="match status" value="1"/>
</dbReference>
<protein>
    <submittedName>
        <fullName evidence="6">Adenosylmethionine-8-amino-7-oxononanoate aminotransferase</fullName>
    </submittedName>
</protein>
<comment type="caution">
    <text evidence="6">The sequence shown here is derived from an EMBL/GenBank/DDBJ whole genome shotgun (WGS) entry which is preliminary data.</text>
</comment>
<organism evidence="6 7">
    <name type="scientific">Pseudomonas syringae pv. cilantro</name>
    <dbReference type="NCBI Taxonomy" id="81035"/>
    <lineage>
        <taxon>Bacteria</taxon>
        <taxon>Pseudomonadati</taxon>
        <taxon>Pseudomonadota</taxon>
        <taxon>Gammaproteobacteria</taxon>
        <taxon>Pseudomonadales</taxon>
        <taxon>Pseudomonadaceae</taxon>
        <taxon>Pseudomonas</taxon>
        <taxon>Pseudomonas syringae</taxon>
    </lineage>
</organism>
<dbReference type="GO" id="GO:0042802">
    <property type="term" value="F:identical protein binding"/>
    <property type="evidence" value="ECO:0007669"/>
    <property type="project" value="TreeGrafter"/>
</dbReference>
<dbReference type="PANTHER" id="PTHR11986:SF79">
    <property type="entry name" value="ACETYLORNITHINE AMINOTRANSFERASE, MITOCHONDRIAL"/>
    <property type="match status" value="1"/>
</dbReference>
<dbReference type="InterPro" id="IPR005814">
    <property type="entry name" value="Aminotrans_3"/>
</dbReference>
<gene>
    <name evidence="6" type="ORF">ABJ99_3291</name>
</gene>
<dbReference type="GO" id="GO:0008483">
    <property type="term" value="F:transaminase activity"/>
    <property type="evidence" value="ECO:0007669"/>
    <property type="project" value="UniProtKB-KW"/>
</dbReference>
<comment type="cofactor">
    <cofactor evidence="1">
        <name>pyridoxal 5'-phosphate</name>
        <dbReference type="ChEBI" id="CHEBI:597326"/>
    </cofactor>
</comment>
<dbReference type="PIRSF" id="PIRSF000521">
    <property type="entry name" value="Transaminase_4ab_Lys_Orn"/>
    <property type="match status" value="1"/>
</dbReference>
<evidence type="ECO:0000256" key="3">
    <source>
        <dbReference type="ARBA" id="ARBA00022679"/>
    </source>
</evidence>
<evidence type="ECO:0000256" key="5">
    <source>
        <dbReference type="RuleBase" id="RU003560"/>
    </source>
</evidence>
<dbReference type="SUPFAM" id="SSF53383">
    <property type="entry name" value="PLP-dependent transferases"/>
    <property type="match status" value="1"/>
</dbReference>
<dbReference type="AlphaFoldDB" id="A0A0N0X8Q5"/>
<dbReference type="Pfam" id="PF00202">
    <property type="entry name" value="Aminotran_3"/>
    <property type="match status" value="1"/>
</dbReference>
<proteinExistence type="inferred from homology"/>
<evidence type="ECO:0000256" key="2">
    <source>
        <dbReference type="ARBA" id="ARBA00022576"/>
    </source>
</evidence>
<dbReference type="InterPro" id="IPR015424">
    <property type="entry name" value="PyrdxlP-dep_Trfase"/>
</dbReference>
<dbReference type="GO" id="GO:0030170">
    <property type="term" value="F:pyridoxal phosphate binding"/>
    <property type="evidence" value="ECO:0007669"/>
    <property type="project" value="InterPro"/>
</dbReference>
<dbReference type="InterPro" id="IPR050103">
    <property type="entry name" value="Class-III_PLP-dep_AT"/>
</dbReference>
<dbReference type="Gene3D" id="3.40.640.10">
    <property type="entry name" value="Type I PLP-dependent aspartate aminotransferase-like (Major domain)"/>
    <property type="match status" value="1"/>
</dbReference>
<evidence type="ECO:0000256" key="4">
    <source>
        <dbReference type="ARBA" id="ARBA00022898"/>
    </source>
</evidence>
<dbReference type="InterPro" id="IPR015422">
    <property type="entry name" value="PyrdxlP-dep_Trfase_small"/>
</dbReference>
<dbReference type="PATRIC" id="fig|81035.3.peg.3519"/>
<sequence length="419" mass="45389">MRAISNTPRLYWPPYTPMKMDDCRPSIVRGEGVYLYDDTGRRYIDGISGSYNHCLGHSHFGLIAAVKEQVDTLVHACNISSNTVLPEALAERISGKLVKARLVHTFLVMSGSEGVEAALKMAWQYQINRGCPQRTKVVAIDGAYHGCTLGAMIATRREFINEGAAPLLAAHSIAMPIPSGLEDISHWRALLAEQETTIAAIVVEPVMAMAGTRQFPDGFLRELSALAKKYDIPFICDEVYCGVGRTGAFCESINQGASPDIVILSKCLGGGFPITAVVTTADMTDSFAAQSMPLFRHGHTQSGNLLGCRAALFILDYLDSHRSYEVVAAGGSRLLQGIRENLQTTNSIVSVQGKGLMLSITFETSQACTRAQLAVRRQGVIVGAADRHLKLAPSFLISEPEADELTDRLVSSIRSVSQQ</sequence>
<dbReference type="InterPro" id="IPR049704">
    <property type="entry name" value="Aminotrans_3_PPA_site"/>
</dbReference>
<dbReference type="EMBL" id="LGLN01000095">
    <property type="protein sequence ID" value="KPC24100.1"/>
    <property type="molecule type" value="Genomic_DNA"/>
</dbReference>
<dbReference type="PROSITE" id="PS00600">
    <property type="entry name" value="AA_TRANSFER_CLASS_3"/>
    <property type="match status" value="1"/>
</dbReference>
<evidence type="ECO:0000313" key="6">
    <source>
        <dbReference type="EMBL" id="KPC24100.1"/>
    </source>
</evidence>
<comment type="similarity">
    <text evidence="5">Belongs to the class-III pyridoxal-phosphate-dependent aminotransferase family.</text>
</comment>
<accession>A0A0N0X8Q5</accession>
<keyword evidence="2 6" id="KW-0032">Aminotransferase</keyword>
<reference evidence="6 7" key="2">
    <citation type="submission" date="2015-10" db="EMBL/GenBank/DDBJ databases">
        <title>Comparative genomics and high-throughput reverse genetic screens identify a new phytobacterial MAMP and an Arabidopsis receptor required for immune elicitation.</title>
        <authorList>
            <person name="Mott G.A."/>
            <person name="Thakur S."/>
            <person name="Wang P.W."/>
            <person name="Desveaux D."/>
            <person name="Guttman D.S."/>
        </authorList>
    </citation>
    <scope>NUCLEOTIDE SEQUENCE [LARGE SCALE GENOMIC DNA]</scope>
    <source>
        <strain evidence="6 7">0788_9</strain>
    </source>
</reference>
<keyword evidence="3 6" id="KW-0808">Transferase</keyword>
<dbReference type="CDD" id="cd00610">
    <property type="entry name" value="OAT_like"/>
    <property type="match status" value="1"/>
</dbReference>
<evidence type="ECO:0000313" key="7">
    <source>
        <dbReference type="Proteomes" id="UP000037891"/>
    </source>
</evidence>
<dbReference type="Gene3D" id="3.90.1150.10">
    <property type="entry name" value="Aspartate Aminotransferase, domain 1"/>
    <property type="match status" value="1"/>
</dbReference>
<dbReference type="Proteomes" id="UP000037891">
    <property type="component" value="Unassembled WGS sequence"/>
</dbReference>